<gene>
    <name evidence="3" type="ORF">AYI68_g4301</name>
</gene>
<feature type="compositionally biased region" description="Low complexity" evidence="2">
    <location>
        <begin position="248"/>
        <end position="271"/>
    </location>
</feature>
<name>A0A1R0GXG6_9FUNG</name>
<evidence type="ECO:0000313" key="3">
    <source>
        <dbReference type="EMBL" id="OLY81591.1"/>
    </source>
</evidence>
<reference evidence="3 4" key="1">
    <citation type="journal article" date="2016" name="Mol. Biol. Evol.">
        <title>Genome-Wide Survey of Gut Fungi (Harpellales) Reveals the First Horizontally Transferred Ubiquitin Gene from a Mosquito Host.</title>
        <authorList>
            <person name="Wang Y."/>
            <person name="White M.M."/>
            <person name="Kvist S."/>
            <person name="Moncalvo J.M."/>
        </authorList>
    </citation>
    <scope>NUCLEOTIDE SEQUENCE [LARGE SCALE GENOMIC DNA]</scope>
    <source>
        <strain evidence="3 4">ALG-7-W6</strain>
    </source>
</reference>
<feature type="coiled-coil region" evidence="1">
    <location>
        <begin position="187"/>
        <end position="221"/>
    </location>
</feature>
<sequence>YKTLHRGWYWDLQPAKFVLAKYRANQADLFCRKPDCSGPNRFNKDSNGYNANTHAEFRCSGCGAKYRPELFWTEIMGGRISDLPEPTSWKSLLPPEERTAAYADLNSDSDISFEESPPINPLSVSLPDPKHSADRSRFLPEIVNSVSKKRTRSDDSDEDDPPVGQSTFFRVLKKYKEDAQLSTDLVNQQLKAENKELKDYIFKLTNQMSMLQNKLDDLSKNVIPTEACESPSSESTCAATLPSSTEFSSPASNSENSSLSPATPSSRSSGPTIHAMAMAQNLTGSVEEYNRLSNALKSLAGQKYSAGTLKAELKHGVSRIYVGRIGRQKISLVKKKLADLRFKMSKILNIRFIGNDVVEFTVFANYCDGFLARMDQFKKFPILPKINPSLPLNKSASADIRNKVKESYKNSLVKTLNESDSQLLKDFVVDLASELDIDLEYSQSDNNASPSLSTASSLILKTPSTDTAFSYFSD</sequence>
<accession>A0A1R0GXG6</accession>
<feature type="region of interest" description="Disordered" evidence="2">
    <location>
        <begin position="226"/>
        <end position="271"/>
    </location>
</feature>
<proteinExistence type="predicted"/>
<keyword evidence="1" id="KW-0175">Coiled coil</keyword>
<dbReference type="EMBL" id="LSSL01002328">
    <property type="protein sequence ID" value="OLY81591.1"/>
    <property type="molecule type" value="Genomic_DNA"/>
</dbReference>
<organism evidence="3 4">
    <name type="scientific">Smittium mucronatum</name>
    <dbReference type="NCBI Taxonomy" id="133383"/>
    <lineage>
        <taxon>Eukaryota</taxon>
        <taxon>Fungi</taxon>
        <taxon>Fungi incertae sedis</taxon>
        <taxon>Zoopagomycota</taxon>
        <taxon>Kickxellomycotina</taxon>
        <taxon>Harpellomycetes</taxon>
        <taxon>Harpellales</taxon>
        <taxon>Legeriomycetaceae</taxon>
        <taxon>Smittium</taxon>
    </lineage>
</organism>
<feature type="compositionally biased region" description="Polar residues" evidence="2">
    <location>
        <begin position="230"/>
        <end position="247"/>
    </location>
</feature>
<feature type="compositionally biased region" description="Basic and acidic residues" evidence="2">
    <location>
        <begin position="128"/>
        <end position="138"/>
    </location>
</feature>
<evidence type="ECO:0000313" key="4">
    <source>
        <dbReference type="Proteomes" id="UP000187455"/>
    </source>
</evidence>
<feature type="non-terminal residue" evidence="3">
    <location>
        <position position="1"/>
    </location>
</feature>
<comment type="caution">
    <text evidence="3">The sequence shown here is derived from an EMBL/GenBank/DDBJ whole genome shotgun (WGS) entry which is preliminary data.</text>
</comment>
<evidence type="ECO:0000256" key="2">
    <source>
        <dbReference type="SAM" id="MobiDB-lite"/>
    </source>
</evidence>
<dbReference type="OrthoDB" id="5575405at2759"/>
<keyword evidence="4" id="KW-1185">Reference proteome</keyword>
<feature type="region of interest" description="Disordered" evidence="2">
    <location>
        <begin position="113"/>
        <end position="165"/>
    </location>
</feature>
<dbReference type="AlphaFoldDB" id="A0A1R0GXG6"/>
<protein>
    <submittedName>
        <fullName evidence="3">Uncharacterized protein</fullName>
    </submittedName>
</protein>
<dbReference type="STRING" id="133383.A0A1R0GXG6"/>
<dbReference type="Proteomes" id="UP000187455">
    <property type="component" value="Unassembled WGS sequence"/>
</dbReference>
<evidence type="ECO:0000256" key="1">
    <source>
        <dbReference type="SAM" id="Coils"/>
    </source>
</evidence>